<proteinExistence type="predicted"/>
<reference evidence="1" key="1">
    <citation type="submission" date="2021-06" db="EMBL/GenBank/DDBJ databases">
        <authorList>
            <person name="Kallberg Y."/>
            <person name="Tangrot J."/>
            <person name="Rosling A."/>
        </authorList>
    </citation>
    <scope>NUCLEOTIDE SEQUENCE</scope>
    <source>
        <strain evidence="1">MA461A</strain>
    </source>
</reference>
<protein>
    <submittedName>
        <fullName evidence="1">8255_t:CDS:1</fullName>
    </submittedName>
</protein>
<name>A0ACA9Q7B9_9GLOM</name>
<organism evidence="1 2">
    <name type="scientific">Racocetra persica</name>
    <dbReference type="NCBI Taxonomy" id="160502"/>
    <lineage>
        <taxon>Eukaryota</taxon>
        <taxon>Fungi</taxon>
        <taxon>Fungi incertae sedis</taxon>
        <taxon>Mucoromycota</taxon>
        <taxon>Glomeromycotina</taxon>
        <taxon>Glomeromycetes</taxon>
        <taxon>Diversisporales</taxon>
        <taxon>Gigasporaceae</taxon>
        <taxon>Racocetra</taxon>
    </lineage>
</organism>
<accession>A0ACA9Q7B9</accession>
<keyword evidence="2" id="KW-1185">Reference proteome</keyword>
<feature type="non-terminal residue" evidence="1">
    <location>
        <position position="74"/>
    </location>
</feature>
<comment type="caution">
    <text evidence="1">The sequence shown here is derived from an EMBL/GenBank/DDBJ whole genome shotgun (WGS) entry which is preliminary data.</text>
</comment>
<gene>
    <name evidence="1" type="ORF">RPERSI_LOCUS13119</name>
</gene>
<evidence type="ECO:0000313" key="2">
    <source>
        <dbReference type="Proteomes" id="UP000789920"/>
    </source>
</evidence>
<dbReference type="EMBL" id="CAJVQC010028789">
    <property type="protein sequence ID" value="CAG8740682.1"/>
    <property type="molecule type" value="Genomic_DNA"/>
</dbReference>
<evidence type="ECO:0000313" key="1">
    <source>
        <dbReference type="EMBL" id="CAG8740682.1"/>
    </source>
</evidence>
<sequence>MIDFADTNAENYIKAVRTVTLKEQVSEAINNGIGVVRMKTFYYEDNIDLLMWVLRIKQKVEESVKEYSKRYEAR</sequence>
<dbReference type="Proteomes" id="UP000789920">
    <property type="component" value="Unassembled WGS sequence"/>
</dbReference>